<keyword evidence="4" id="KW-0472">Membrane</keyword>
<dbReference type="Gene3D" id="3.30.70.1230">
    <property type="entry name" value="Nucleotide cyclase"/>
    <property type="match status" value="1"/>
</dbReference>
<dbReference type="GO" id="GO:0009190">
    <property type="term" value="P:cyclic nucleotide biosynthetic process"/>
    <property type="evidence" value="ECO:0007669"/>
    <property type="project" value="InterPro"/>
</dbReference>
<dbReference type="Gene3D" id="3.30.450.20">
    <property type="entry name" value="PAS domain"/>
    <property type="match status" value="2"/>
</dbReference>
<feature type="domain" description="Guanylate cyclase" evidence="6">
    <location>
        <begin position="796"/>
        <end position="926"/>
    </location>
</feature>
<dbReference type="SMART" id="SM00086">
    <property type="entry name" value="PAC"/>
    <property type="match status" value="1"/>
</dbReference>
<reference evidence="7" key="1">
    <citation type="submission" date="2021-01" db="EMBL/GenBank/DDBJ databases">
        <authorList>
            <person name="Corre E."/>
            <person name="Pelletier E."/>
            <person name="Niang G."/>
            <person name="Scheremetjew M."/>
            <person name="Finn R."/>
            <person name="Kale V."/>
            <person name="Holt S."/>
            <person name="Cochrane G."/>
            <person name="Meng A."/>
            <person name="Brown T."/>
            <person name="Cohen L."/>
        </authorList>
    </citation>
    <scope>NUCLEOTIDE SEQUENCE</scope>
    <source>
        <strain evidence="7">NIES-381</strain>
    </source>
</reference>
<proteinExistence type="predicted"/>
<keyword evidence="1" id="KW-0285">Flavoprotein</keyword>
<dbReference type="AlphaFoldDB" id="A0A7S1HVK3"/>
<dbReference type="InterPro" id="IPR035965">
    <property type="entry name" value="PAS-like_dom_sf"/>
</dbReference>
<dbReference type="InterPro" id="IPR029787">
    <property type="entry name" value="Nucleotide_cyclase"/>
</dbReference>
<keyword evidence="4" id="KW-1133">Transmembrane helix</keyword>
<organism evidence="7">
    <name type="scientific">Eutreptiella gymnastica</name>
    <dbReference type="NCBI Taxonomy" id="73025"/>
    <lineage>
        <taxon>Eukaryota</taxon>
        <taxon>Discoba</taxon>
        <taxon>Euglenozoa</taxon>
        <taxon>Euglenida</taxon>
        <taxon>Spirocuta</taxon>
        <taxon>Euglenophyceae</taxon>
        <taxon>Eutreptiales</taxon>
        <taxon>Eutreptiaceae</taxon>
        <taxon>Eutreptiella</taxon>
    </lineage>
</organism>
<dbReference type="PANTHER" id="PTHR47429">
    <property type="entry name" value="PROTEIN TWIN LOV 1"/>
    <property type="match status" value="1"/>
</dbReference>
<dbReference type="SUPFAM" id="SSF55785">
    <property type="entry name" value="PYP-like sensor domain (PAS domain)"/>
    <property type="match status" value="2"/>
</dbReference>
<feature type="domain" description="PAS" evidence="5">
    <location>
        <begin position="1"/>
        <end position="42"/>
    </location>
</feature>
<evidence type="ECO:0000256" key="3">
    <source>
        <dbReference type="ARBA" id="ARBA00022991"/>
    </source>
</evidence>
<keyword evidence="3" id="KW-0157">Chromophore</keyword>
<gene>
    <name evidence="7" type="ORF">EGYM00392_LOCUS3760</name>
</gene>
<dbReference type="InterPro" id="IPR001610">
    <property type="entry name" value="PAC"/>
</dbReference>
<feature type="transmembrane region" description="Helical" evidence="4">
    <location>
        <begin position="677"/>
        <end position="700"/>
    </location>
</feature>
<dbReference type="PANTHER" id="PTHR47429:SF2">
    <property type="entry name" value="PROTEIN TWIN LOV 1"/>
    <property type="match status" value="1"/>
</dbReference>
<dbReference type="Pfam" id="PF00211">
    <property type="entry name" value="Guanylate_cyc"/>
    <property type="match status" value="1"/>
</dbReference>
<evidence type="ECO:0000313" key="7">
    <source>
        <dbReference type="EMBL" id="CAD8992713.1"/>
    </source>
</evidence>
<evidence type="ECO:0000256" key="1">
    <source>
        <dbReference type="ARBA" id="ARBA00022630"/>
    </source>
</evidence>
<keyword evidence="2" id="KW-0288">FMN</keyword>
<accession>A0A7S1HVK3</accession>
<evidence type="ECO:0000256" key="4">
    <source>
        <dbReference type="SAM" id="Phobius"/>
    </source>
</evidence>
<dbReference type="EMBL" id="HBGA01010026">
    <property type="protein sequence ID" value="CAD8992713.1"/>
    <property type="molecule type" value="Transcribed_RNA"/>
</dbReference>
<dbReference type="InterPro" id="IPR000014">
    <property type="entry name" value="PAS"/>
</dbReference>
<evidence type="ECO:0000256" key="2">
    <source>
        <dbReference type="ARBA" id="ARBA00022643"/>
    </source>
</evidence>
<dbReference type="Pfam" id="PF13426">
    <property type="entry name" value="PAS_9"/>
    <property type="match status" value="2"/>
</dbReference>
<dbReference type="SUPFAM" id="SSF55073">
    <property type="entry name" value="Nucleotide cyclase"/>
    <property type="match status" value="1"/>
</dbReference>
<evidence type="ECO:0008006" key="8">
    <source>
        <dbReference type="Google" id="ProtNLM"/>
    </source>
</evidence>
<dbReference type="GO" id="GO:0005634">
    <property type="term" value="C:nucleus"/>
    <property type="evidence" value="ECO:0007669"/>
    <property type="project" value="TreeGrafter"/>
</dbReference>
<sequence length="1063" mass="116740">MRTNVLIVVDSGGQILHCSPVLYLITGYREDEVVDKPVWDLVIDCSPTVDVLRDKLRRSEPRVVCEWKQKCQDGVPVDCKVAMRLMEGVATQGLYVAEVDLDSDSPVGPLWPMPGPSAADIKAPALAYIVADVTLPDRPITFVSPYFARLTGYPVKQCLGENCRFLQGPLTEPEAIMQMRSWIRQRAQGRLTITNYRKDGTPFRNRLLLYPLRARDGQPTLILGVLFVLQPRRGFDTGPSAAADPNASSLNLSRSPDLTASIKTTDGLAHPLDLSVSAKTDLNMTRNTDLNVSRALDLSMTVHPNQSRLNQSRLAPDPSEVSRWRWLRHRVSREGLLELKEELKEEFQQQWSTATDRSRWHLPLAAYIVGLTFLASVLVALFFGAGHAVATCRAREDVDAQVLQLQLARVALALSEPIGRMEDAMLRQHAFLMDHGAADQTLDWMQVRPKFIRFLGMLARGPAPLATGFAPIQGSSVFMAHSAEGNWTVLCDDPAAYLIPNQTRYFPNETVVVPPHALQMCDALQRAAVSWDHAGGSGWLLAEDPVTDPPVVPGPFTWAQAMPQGYPTQLRSGTLLSLLTKEMVTEALHKVQWGQGLAVVAGGPAPRRIFASAGGDPPLAPQALPLLQEAKGYSAANWAFHDSDHYVVTNVTSVGGLEFTLGYVDTLETNCVGGAGGLYAVGVLWLLGATLALVTVHRLLDTHVTDMLSILNKCGSFTPGLALQLLEASSPSQYISELRCSRDWAAWMCRNLRAFQGGCTPLKDPTGLTGTTGAAKSPYAASPIVWRSCTEWYQASVAYITVQGFAHLVERCEWSELVEVHRRYIDALQRAVECKNGIFHHFVGDHVLATWNTVSSLSHSHEVAACAAALGCVAAVKDVNMQLHFRAIALNIGLAKGLVLAGVMGSKVHRTYTTVGKPLHMACDLMKLNWLLGTSILCDQALAEGISNDFETRIVDFVSHRTVEGVVPVYEVRRQYVDRDGPEWMYNLPTNMVPQMYTRAIQSYQAGQVVKCKEELRLHLLSWPEDGAARLLLWAAHTLPTLKSTAVHPLEAIPTPSSVLVIV</sequence>
<name>A0A7S1HVK3_9EUGL</name>
<dbReference type="CDD" id="cd00130">
    <property type="entry name" value="PAS"/>
    <property type="match status" value="2"/>
</dbReference>
<protein>
    <recommendedName>
        <fullName evidence="8">PAS domain-containing protein</fullName>
    </recommendedName>
</protein>
<feature type="transmembrane region" description="Helical" evidence="4">
    <location>
        <begin position="364"/>
        <end position="385"/>
    </location>
</feature>
<dbReference type="InterPro" id="IPR001054">
    <property type="entry name" value="A/G_cyclase"/>
</dbReference>
<evidence type="ECO:0000259" key="6">
    <source>
        <dbReference type="PROSITE" id="PS50125"/>
    </source>
</evidence>
<dbReference type="PROSITE" id="PS50112">
    <property type="entry name" value="PAS"/>
    <property type="match status" value="1"/>
</dbReference>
<dbReference type="NCBIfam" id="TIGR00229">
    <property type="entry name" value="sensory_box"/>
    <property type="match status" value="1"/>
</dbReference>
<evidence type="ECO:0000259" key="5">
    <source>
        <dbReference type="PROSITE" id="PS50112"/>
    </source>
</evidence>
<dbReference type="GO" id="GO:0035556">
    <property type="term" value="P:intracellular signal transduction"/>
    <property type="evidence" value="ECO:0007669"/>
    <property type="project" value="InterPro"/>
</dbReference>
<dbReference type="CDD" id="cd07302">
    <property type="entry name" value="CHD"/>
    <property type="match status" value="1"/>
</dbReference>
<keyword evidence="4" id="KW-0812">Transmembrane</keyword>
<dbReference type="PROSITE" id="PS50125">
    <property type="entry name" value="GUANYLATE_CYCLASE_2"/>
    <property type="match status" value="1"/>
</dbReference>